<dbReference type="Pfam" id="PF00460">
    <property type="entry name" value="Flg_bb_rod"/>
    <property type="match status" value="1"/>
</dbReference>
<dbReference type="OrthoDB" id="9800375at2"/>
<evidence type="ECO:0000313" key="6">
    <source>
        <dbReference type="EMBL" id="KPL59342.1"/>
    </source>
</evidence>
<sequence>MFRGFYTVASGMLSQQRKTEMLTNNMSNANTPGYKADQASMRAFPEMLMDRMDSTSIPTEKKLSLPFNERVGKLNTGVYMQETIPSFVQGDLQETGRGLDVALLDGSMPVDAETGIRGSVFLTVEGQGGNQRYTRNGNLTVNGNGFVTTNSGFYVLDDKGDRIQLESDQFTVGENGQIVVDGNAVATLGVGYSDNPNLLVKQGDGLFATEGNAALPDAYEEENVSFATKQGFLEGSNVDASRTMTDMMSAYRAFEANQKVLQAYDRSMEKAANEIGRVNG</sequence>
<reference evidence="6 7" key="1">
    <citation type="submission" date="2015-08" db="EMBL/GenBank/DDBJ databases">
        <title>Draft Genome Sequence of Bacillus vietnamensis UCD-SED5.</title>
        <authorList>
            <person name="Lee R.D."/>
            <person name="Jospin G."/>
            <person name="Lang J.M."/>
            <person name="Coil D.A."/>
            <person name="Eisen J.A."/>
        </authorList>
    </citation>
    <scope>NUCLEOTIDE SEQUENCE [LARGE SCALE GENOMIC DNA]</scope>
    <source>
        <strain evidence="6 7">UCD-SED5</strain>
    </source>
</reference>
<dbReference type="InterPro" id="IPR020013">
    <property type="entry name" value="Flagellar_FlgE/F/G"/>
</dbReference>
<dbReference type="PROSITE" id="PS00588">
    <property type="entry name" value="FLAGELLA_BB_ROD"/>
    <property type="match status" value="1"/>
</dbReference>
<keyword evidence="6" id="KW-0282">Flagellum</keyword>
<evidence type="ECO:0000256" key="1">
    <source>
        <dbReference type="ARBA" id="ARBA00009677"/>
    </source>
</evidence>
<dbReference type="GO" id="GO:0071978">
    <property type="term" value="P:bacterial-type flagellum-dependent swarming motility"/>
    <property type="evidence" value="ECO:0007669"/>
    <property type="project" value="TreeGrafter"/>
</dbReference>
<dbReference type="PANTHER" id="PTHR30435:SF19">
    <property type="entry name" value="FLAGELLAR BASAL-BODY ROD PROTEIN FLGG"/>
    <property type="match status" value="1"/>
</dbReference>
<dbReference type="EMBL" id="LIXZ01000008">
    <property type="protein sequence ID" value="KPL59342.1"/>
    <property type="molecule type" value="Genomic_DNA"/>
</dbReference>
<evidence type="ECO:0000313" key="7">
    <source>
        <dbReference type="Proteomes" id="UP000050398"/>
    </source>
</evidence>
<dbReference type="eggNOG" id="COG4786">
    <property type="taxonomic scope" value="Bacteria"/>
</dbReference>
<keyword evidence="6" id="KW-0966">Cell projection</keyword>
<evidence type="ECO:0000256" key="2">
    <source>
        <dbReference type="RuleBase" id="RU362116"/>
    </source>
</evidence>
<evidence type="ECO:0000259" key="3">
    <source>
        <dbReference type="Pfam" id="PF00460"/>
    </source>
</evidence>
<evidence type="ECO:0000259" key="5">
    <source>
        <dbReference type="Pfam" id="PF22692"/>
    </source>
</evidence>
<name>A0A0P6W0X4_9BACI</name>
<feature type="domain" description="Flagellar basal-body/hook protein C-terminal" evidence="4">
    <location>
        <begin position="229"/>
        <end position="273"/>
    </location>
</feature>
<dbReference type="RefSeq" id="WP_060672844.1">
    <property type="nucleotide sequence ID" value="NZ_LIXZ01000008.1"/>
</dbReference>
<feature type="domain" description="Flagellar hook protein FlgE/F/G-like D1" evidence="5">
    <location>
        <begin position="116"/>
        <end position="179"/>
    </location>
</feature>
<dbReference type="PATRIC" id="fig|218284.4.peg.4237"/>
<feature type="domain" description="Flagellar basal body rod protein N-terminal" evidence="3">
    <location>
        <begin position="5"/>
        <end position="35"/>
    </location>
</feature>
<dbReference type="PANTHER" id="PTHR30435">
    <property type="entry name" value="FLAGELLAR PROTEIN"/>
    <property type="match status" value="1"/>
</dbReference>
<comment type="similarity">
    <text evidence="1 2">Belongs to the flagella basal body rod proteins family.</text>
</comment>
<dbReference type="AlphaFoldDB" id="A0A0P6W0X4"/>
<dbReference type="InterPro" id="IPR010930">
    <property type="entry name" value="Flg_bb/hook_C_dom"/>
</dbReference>
<proteinExistence type="inferred from homology"/>
<dbReference type="Proteomes" id="UP000050398">
    <property type="component" value="Unassembled WGS sequence"/>
</dbReference>
<dbReference type="Pfam" id="PF06429">
    <property type="entry name" value="Flg_bbr_C"/>
    <property type="match status" value="1"/>
</dbReference>
<organism evidence="6 7">
    <name type="scientific">Rossellomorea vietnamensis</name>
    <dbReference type="NCBI Taxonomy" id="218284"/>
    <lineage>
        <taxon>Bacteria</taxon>
        <taxon>Bacillati</taxon>
        <taxon>Bacillota</taxon>
        <taxon>Bacilli</taxon>
        <taxon>Bacillales</taxon>
        <taxon>Bacillaceae</taxon>
        <taxon>Rossellomorea</taxon>
    </lineage>
</organism>
<comment type="caution">
    <text evidence="6">The sequence shown here is derived from an EMBL/GenBank/DDBJ whole genome shotgun (WGS) entry which is preliminary data.</text>
</comment>
<dbReference type="InterPro" id="IPR019776">
    <property type="entry name" value="Flagellar_basal_body_rod_CS"/>
</dbReference>
<keyword evidence="6" id="KW-0969">Cilium</keyword>
<dbReference type="Pfam" id="PF22692">
    <property type="entry name" value="LlgE_F_G_D1"/>
    <property type="match status" value="1"/>
</dbReference>
<comment type="subcellular location">
    <subcellularLocation>
        <location evidence="2">Bacterial flagellum basal body</location>
    </subcellularLocation>
</comment>
<dbReference type="InterPro" id="IPR001444">
    <property type="entry name" value="Flag_bb_rod_N"/>
</dbReference>
<dbReference type="InterPro" id="IPR037925">
    <property type="entry name" value="FlgE/F/G-like"/>
</dbReference>
<keyword evidence="2" id="KW-0975">Bacterial flagellum</keyword>
<accession>A0A0P6W0X4</accession>
<evidence type="ECO:0000259" key="4">
    <source>
        <dbReference type="Pfam" id="PF06429"/>
    </source>
</evidence>
<gene>
    <name evidence="6" type="ORF">AM506_12595</name>
</gene>
<dbReference type="SUPFAM" id="SSF117143">
    <property type="entry name" value="Flagellar hook protein flgE"/>
    <property type="match status" value="1"/>
</dbReference>
<dbReference type="InterPro" id="IPR053967">
    <property type="entry name" value="LlgE_F_G-like_D1"/>
</dbReference>
<dbReference type="GO" id="GO:0009425">
    <property type="term" value="C:bacterial-type flagellum basal body"/>
    <property type="evidence" value="ECO:0007669"/>
    <property type="project" value="UniProtKB-SubCell"/>
</dbReference>
<protein>
    <submittedName>
        <fullName evidence="6">Flagellar biosynthesis protein FlgC</fullName>
    </submittedName>
</protein>
<dbReference type="NCBIfam" id="TIGR03506">
    <property type="entry name" value="FlgEFG_subfam"/>
    <property type="match status" value="1"/>
</dbReference>